<dbReference type="SUPFAM" id="SSF49493">
    <property type="entry name" value="HSP40/DnaJ peptide-binding domain"/>
    <property type="match status" value="2"/>
</dbReference>
<keyword evidence="1" id="KW-0143">Chaperone</keyword>
<proteinExistence type="predicted"/>
<dbReference type="PANTHER" id="PTHR24078">
    <property type="entry name" value="DNAJ HOMOLOG SUBFAMILY C MEMBER"/>
    <property type="match status" value="1"/>
</dbReference>
<dbReference type="FunFam" id="2.60.260.20:FF:000002">
    <property type="entry name" value="Dnaj homolog subfamily b member"/>
    <property type="match status" value="1"/>
</dbReference>
<evidence type="ECO:0000256" key="2">
    <source>
        <dbReference type="SAM" id="MobiDB-lite"/>
    </source>
</evidence>
<feature type="domain" description="Chaperone DnaJ C-terminal" evidence="3">
    <location>
        <begin position="191"/>
        <end position="347"/>
    </location>
</feature>
<feature type="compositionally biased region" description="Polar residues" evidence="2">
    <location>
        <begin position="67"/>
        <end position="78"/>
    </location>
</feature>
<dbReference type="Gene3D" id="2.60.260.20">
    <property type="entry name" value="Urease metallochaperone UreE, N-terminal domain"/>
    <property type="match status" value="2"/>
</dbReference>
<dbReference type="InterPro" id="IPR051339">
    <property type="entry name" value="DnaJ_subfamily_B"/>
</dbReference>
<organism evidence="4 5">
    <name type="scientific">Thlaspi arvense</name>
    <name type="common">Field penny-cress</name>
    <dbReference type="NCBI Taxonomy" id="13288"/>
    <lineage>
        <taxon>Eukaryota</taxon>
        <taxon>Viridiplantae</taxon>
        <taxon>Streptophyta</taxon>
        <taxon>Embryophyta</taxon>
        <taxon>Tracheophyta</taxon>
        <taxon>Spermatophyta</taxon>
        <taxon>Magnoliopsida</taxon>
        <taxon>eudicotyledons</taxon>
        <taxon>Gunneridae</taxon>
        <taxon>Pentapetalae</taxon>
        <taxon>rosids</taxon>
        <taxon>malvids</taxon>
        <taxon>Brassicales</taxon>
        <taxon>Brassicaceae</taxon>
        <taxon>Thlaspideae</taxon>
        <taxon>Thlaspi</taxon>
    </lineage>
</organism>
<dbReference type="CDD" id="cd10747">
    <property type="entry name" value="DnaJ_C"/>
    <property type="match status" value="1"/>
</dbReference>
<dbReference type="EMBL" id="OU466857">
    <property type="protein sequence ID" value="CAH2035644.1"/>
    <property type="molecule type" value="Genomic_DNA"/>
</dbReference>
<dbReference type="InterPro" id="IPR002939">
    <property type="entry name" value="DnaJ_C"/>
</dbReference>
<evidence type="ECO:0000313" key="4">
    <source>
        <dbReference type="EMBL" id="CAH2035644.1"/>
    </source>
</evidence>
<dbReference type="AlphaFoldDB" id="A0AAU9RAF3"/>
<dbReference type="Pfam" id="PF01556">
    <property type="entry name" value="DnaJ_C"/>
    <property type="match status" value="1"/>
</dbReference>
<dbReference type="GO" id="GO:0006457">
    <property type="term" value="P:protein folding"/>
    <property type="evidence" value="ECO:0007669"/>
    <property type="project" value="InterPro"/>
</dbReference>
<dbReference type="GO" id="GO:0051087">
    <property type="term" value="F:protein-folding chaperone binding"/>
    <property type="evidence" value="ECO:0007669"/>
    <property type="project" value="TreeGrafter"/>
</dbReference>
<feature type="region of interest" description="Disordered" evidence="2">
    <location>
        <begin position="33"/>
        <end position="78"/>
    </location>
</feature>
<keyword evidence="5" id="KW-1185">Reference proteome</keyword>
<accession>A0AAU9RAF3</accession>
<protein>
    <recommendedName>
        <fullName evidence="3">Chaperone DnaJ C-terminal domain-containing protein</fullName>
    </recommendedName>
</protein>
<dbReference type="PANTHER" id="PTHR24078:SF545">
    <property type="entry name" value="HSP40_DNAJ PEPTIDE-BINDING PROTEIN"/>
    <property type="match status" value="1"/>
</dbReference>
<gene>
    <name evidence="4" type="ORF">TAV2_LOCUS1120</name>
</gene>
<dbReference type="GO" id="GO:0051082">
    <property type="term" value="F:unfolded protein binding"/>
    <property type="evidence" value="ECO:0007669"/>
    <property type="project" value="InterPro"/>
</dbReference>
<reference evidence="4 5" key="1">
    <citation type="submission" date="2022-03" db="EMBL/GenBank/DDBJ databases">
        <authorList>
            <person name="Nunn A."/>
            <person name="Chopra R."/>
            <person name="Nunn A."/>
            <person name="Contreras Garrido A."/>
        </authorList>
    </citation>
    <scope>NUCLEOTIDE SEQUENCE [LARGE SCALE GENOMIC DNA]</scope>
</reference>
<evidence type="ECO:0000259" key="3">
    <source>
        <dbReference type="Pfam" id="PF01556"/>
    </source>
</evidence>
<evidence type="ECO:0000313" key="5">
    <source>
        <dbReference type="Proteomes" id="UP000836841"/>
    </source>
</evidence>
<dbReference type="GO" id="GO:0005829">
    <property type="term" value="C:cytosol"/>
    <property type="evidence" value="ECO:0007669"/>
    <property type="project" value="TreeGrafter"/>
</dbReference>
<dbReference type="Proteomes" id="UP000836841">
    <property type="component" value="Chromosome 1"/>
</dbReference>
<name>A0AAU9RAF3_THLAR</name>
<evidence type="ECO:0000256" key="1">
    <source>
        <dbReference type="ARBA" id="ARBA00023186"/>
    </source>
</evidence>
<dbReference type="FunFam" id="2.60.260.20:FF:000006">
    <property type="entry name" value="DnaJ subfamily B member 13"/>
    <property type="match status" value="1"/>
</dbReference>
<feature type="compositionally biased region" description="Basic and acidic residues" evidence="2">
    <location>
        <begin position="46"/>
        <end position="62"/>
    </location>
</feature>
<dbReference type="InterPro" id="IPR008971">
    <property type="entry name" value="HSP40/DnaJ_pept-bd"/>
</dbReference>
<sequence length="366" mass="40995">MATQGVAKPSAKKRSFLLRDIFKLCRSISSFSPSDKPNHIHKANKHERNPHAEPKRHEEHNKRNVHNGPNASNFQEDTANNVEGVSLCKVRSYRFDNVRFGGSKKPTSLSRSCSQNTATAASSTATMNLNPSMRGLSFMNRSKSSNNRTDSARFMPTLMRSTTTVPRGLANPILYSSSSANVAKPPPTVKKLRCTLEELCNGCTKKIKIKRDIITTSGQMSQEEETVEIKVYPGWKEGTKVTFNKKGNEAMGSGPADLTFMIIEKEHDVFKREGDDLEMEVEVSLVEALTGCELSIDLPDGENMILKIEDIIEPGYVTVVQGKGMPILKEKWKKRGDLRVRFRTKFPQQLTDDQRAEIQSILQDSF</sequence>